<name>A0A963Z2X9_9PROT</name>
<dbReference type="EMBL" id="JAESVA010000004">
    <property type="protein sequence ID" value="MCB8881514.1"/>
    <property type="molecule type" value="Genomic_DNA"/>
</dbReference>
<evidence type="ECO:0000256" key="1">
    <source>
        <dbReference type="ARBA" id="ARBA00004651"/>
    </source>
</evidence>
<dbReference type="Proteomes" id="UP000721844">
    <property type="component" value="Unassembled WGS sequence"/>
</dbReference>
<comment type="caution">
    <text evidence="7">The sequence shown here is derived from an EMBL/GenBank/DDBJ whole genome shotgun (WGS) entry which is preliminary data.</text>
</comment>
<sequence length="330" mass="33790">MSHVQPATDPLVPAKPGFAERRAALRRGVPLAVLILLVGVSAIIAPGTLSPAALNGFISDAAPLMILVIGSTIPILTGSIDLSVAGIASITGVMLVVLAPIFGPWTCLVVVLLALLFGALQGWLHAWLQIPSFITTLGTLSMLSGLSLLLSNATAQPLPDSDPFINLLGDTSFDIPNTGFATLVLVAVLALVMRYTRIGRDLFALGAGERAALMSGVRNVRLRSFAFAISAGCAALAGLALVSVTQFSSPTLAGNLLLLSIVGVVLGGTAISGGVGGLWAGVIGGLITAWLRVATVLIGVKPTGQYIVFGVMALIAVFLTTDRTKIGIIK</sequence>
<dbReference type="PANTHER" id="PTHR32196">
    <property type="entry name" value="ABC TRANSPORTER PERMEASE PROTEIN YPHD-RELATED-RELATED"/>
    <property type="match status" value="1"/>
</dbReference>
<keyword evidence="3 6" id="KW-0812">Transmembrane</keyword>
<comment type="subcellular location">
    <subcellularLocation>
        <location evidence="1">Cell membrane</location>
        <topology evidence="1">Multi-pass membrane protein</topology>
    </subcellularLocation>
</comment>
<feature type="transmembrane region" description="Helical" evidence="6">
    <location>
        <begin position="224"/>
        <end position="246"/>
    </location>
</feature>
<evidence type="ECO:0000313" key="8">
    <source>
        <dbReference type="Proteomes" id="UP000721844"/>
    </source>
</evidence>
<keyword evidence="2" id="KW-1003">Cell membrane</keyword>
<dbReference type="GO" id="GO:0005886">
    <property type="term" value="C:plasma membrane"/>
    <property type="evidence" value="ECO:0007669"/>
    <property type="project" value="UniProtKB-SubCell"/>
</dbReference>
<feature type="transmembrane region" description="Helical" evidence="6">
    <location>
        <begin position="304"/>
        <end position="321"/>
    </location>
</feature>
<keyword evidence="4 6" id="KW-1133">Transmembrane helix</keyword>
<evidence type="ECO:0000313" key="7">
    <source>
        <dbReference type="EMBL" id="MCB8881514.1"/>
    </source>
</evidence>
<evidence type="ECO:0000256" key="2">
    <source>
        <dbReference type="ARBA" id="ARBA00022475"/>
    </source>
</evidence>
<gene>
    <name evidence="7" type="ORF">ACELLULO517_14785</name>
</gene>
<evidence type="ECO:0000256" key="5">
    <source>
        <dbReference type="ARBA" id="ARBA00023136"/>
    </source>
</evidence>
<evidence type="ECO:0000256" key="6">
    <source>
        <dbReference type="SAM" id="Phobius"/>
    </source>
</evidence>
<feature type="transmembrane region" description="Helical" evidence="6">
    <location>
        <begin position="28"/>
        <end position="46"/>
    </location>
</feature>
<dbReference type="InterPro" id="IPR001851">
    <property type="entry name" value="ABC_transp_permease"/>
</dbReference>
<protein>
    <submittedName>
        <fullName evidence="7">ABC transporter permease</fullName>
    </submittedName>
</protein>
<evidence type="ECO:0000256" key="4">
    <source>
        <dbReference type="ARBA" id="ARBA00022989"/>
    </source>
</evidence>
<proteinExistence type="predicted"/>
<feature type="transmembrane region" description="Helical" evidence="6">
    <location>
        <begin position="175"/>
        <end position="193"/>
    </location>
</feature>
<accession>A0A963Z2X9</accession>
<reference evidence="7 8" key="1">
    <citation type="journal article" date="2021" name="Microorganisms">
        <title>Acidisoma silvae sp. nov. and Acidisomacellulosilytica sp. nov., Two Acidophilic Bacteria Isolated from Decaying Wood, Hydrolyzing Cellulose and Producing Poly-3-hydroxybutyrate.</title>
        <authorList>
            <person name="Mieszkin S."/>
            <person name="Pouder E."/>
            <person name="Uroz S."/>
            <person name="Simon-Colin C."/>
            <person name="Alain K."/>
        </authorList>
    </citation>
    <scope>NUCLEOTIDE SEQUENCE [LARGE SCALE GENOMIC DNA]</scope>
    <source>
        <strain evidence="7 8">HW T5.17</strain>
    </source>
</reference>
<dbReference type="GO" id="GO:0022857">
    <property type="term" value="F:transmembrane transporter activity"/>
    <property type="evidence" value="ECO:0007669"/>
    <property type="project" value="InterPro"/>
</dbReference>
<evidence type="ECO:0000256" key="3">
    <source>
        <dbReference type="ARBA" id="ARBA00022692"/>
    </source>
</evidence>
<dbReference type="CDD" id="cd06579">
    <property type="entry name" value="TM_PBP1_transp_AraH_like"/>
    <property type="match status" value="1"/>
</dbReference>
<dbReference type="RefSeq" id="WP_227308180.1">
    <property type="nucleotide sequence ID" value="NZ_JAESVA010000004.1"/>
</dbReference>
<dbReference type="AlphaFoldDB" id="A0A963Z2X9"/>
<keyword evidence="5 6" id="KW-0472">Membrane</keyword>
<keyword evidence="8" id="KW-1185">Reference proteome</keyword>
<dbReference type="Pfam" id="PF02653">
    <property type="entry name" value="BPD_transp_2"/>
    <property type="match status" value="1"/>
</dbReference>
<organism evidence="7 8">
    <name type="scientific">Acidisoma cellulosilyticum</name>
    <dbReference type="NCBI Taxonomy" id="2802395"/>
    <lineage>
        <taxon>Bacteria</taxon>
        <taxon>Pseudomonadati</taxon>
        <taxon>Pseudomonadota</taxon>
        <taxon>Alphaproteobacteria</taxon>
        <taxon>Acetobacterales</taxon>
        <taxon>Acidocellaceae</taxon>
        <taxon>Acidisoma</taxon>
    </lineage>
</organism>